<organism evidence="1 2">
    <name type="scientific">Agromyces seonyuensis</name>
    <dbReference type="NCBI Taxonomy" id="2662446"/>
    <lineage>
        <taxon>Bacteria</taxon>
        <taxon>Bacillati</taxon>
        <taxon>Actinomycetota</taxon>
        <taxon>Actinomycetes</taxon>
        <taxon>Micrococcales</taxon>
        <taxon>Microbacteriaceae</taxon>
        <taxon>Agromyces</taxon>
    </lineage>
</organism>
<protein>
    <submittedName>
        <fullName evidence="1">Uncharacterized protein</fullName>
    </submittedName>
</protein>
<proteinExistence type="predicted"/>
<evidence type="ECO:0000313" key="2">
    <source>
        <dbReference type="Proteomes" id="UP000438182"/>
    </source>
</evidence>
<dbReference type="AlphaFoldDB" id="A0A6I4NVG9"/>
<evidence type="ECO:0000313" key="1">
    <source>
        <dbReference type="EMBL" id="MWB98446.1"/>
    </source>
</evidence>
<dbReference type="Proteomes" id="UP000438182">
    <property type="component" value="Unassembled WGS sequence"/>
</dbReference>
<dbReference type="EMBL" id="WSTA01000027">
    <property type="protein sequence ID" value="MWB98446.1"/>
    <property type="molecule type" value="Genomic_DNA"/>
</dbReference>
<comment type="caution">
    <text evidence="1">The sequence shown here is derived from an EMBL/GenBank/DDBJ whole genome shotgun (WGS) entry which is preliminary data.</text>
</comment>
<gene>
    <name evidence="1" type="ORF">GB864_07780</name>
</gene>
<sequence>MSTDTAERRAPAFRGALADELRRRHGTAVDDLVGLLARTLVSPDAALPVPPARDLGVWGPGGTADRLALDAVAERADAERG</sequence>
<feature type="non-terminal residue" evidence="1">
    <location>
        <position position="81"/>
    </location>
</feature>
<accession>A0A6I4NVG9</accession>
<dbReference type="RefSeq" id="WP_419672779.1">
    <property type="nucleotide sequence ID" value="NZ_WSTA01000027.1"/>
</dbReference>
<reference evidence="1 2" key="1">
    <citation type="submission" date="2019-12" db="EMBL/GenBank/DDBJ databases">
        <authorList>
            <person name="Kim Y.S."/>
        </authorList>
    </citation>
    <scope>NUCLEOTIDE SEQUENCE [LARGE SCALE GENOMIC DNA]</scope>
    <source>
        <strain evidence="1 2">MMS17-SY077</strain>
    </source>
</reference>
<name>A0A6I4NVG9_9MICO</name>
<keyword evidence="2" id="KW-1185">Reference proteome</keyword>